<dbReference type="EMBL" id="BAAAZC010000009">
    <property type="protein sequence ID" value="GAA3967247.1"/>
    <property type="molecule type" value="Genomic_DNA"/>
</dbReference>
<dbReference type="SUPFAM" id="SSF55729">
    <property type="entry name" value="Acyl-CoA N-acyltransferases (Nat)"/>
    <property type="match status" value="1"/>
</dbReference>
<dbReference type="NCBIfam" id="NF040501">
    <property type="entry name" value="resist_ArsN2"/>
    <property type="match status" value="1"/>
</dbReference>
<evidence type="ECO:0000313" key="5">
    <source>
        <dbReference type="Proteomes" id="UP001500742"/>
    </source>
</evidence>
<dbReference type="CDD" id="cd04301">
    <property type="entry name" value="NAT_SF"/>
    <property type="match status" value="1"/>
</dbReference>
<dbReference type="Gene3D" id="3.40.630.30">
    <property type="match status" value="1"/>
</dbReference>
<comment type="caution">
    <text evidence="4">The sequence shown here is derived from an EMBL/GenBank/DDBJ whole genome shotgun (WGS) entry which is preliminary data.</text>
</comment>
<dbReference type="InterPro" id="IPR010167">
    <property type="entry name" value="NH2A_AcTrfase"/>
</dbReference>
<keyword evidence="2" id="KW-0012">Acyltransferase</keyword>
<protein>
    <recommendedName>
        <fullName evidence="3">N-acetyltransferase domain-containing protein</fullName>
    </recommendedName>
</protein>
<sequence>MIIQQAQPYRNQVIELLAAEKLPVADLPEMLDNFIVGIQDGSVIGVAGIEIYTRYGLLRSVAVQPQKRSFGIAGKLFNRLEAMSRLKGLQAMYLLTETAPAYFERKGFTKIAREDVPAEVQRSSEFSHVCPVSAIVMKKEL</sequence>
<keyword evidence="1" id="KW-0808">Transferase</keyword>
<dbReference type="PANTHER" id="PTHR30602:SF12">
    <property type="entry name" value="AMINO-ACID ACETYLTRANSFERASE NAGS1, CHLOROPLASTIC-RELATED"/>
    <property type="match status" value="1"/>
</dbReference>
<gene>
    <name evidence="4" type="ORF">GCM10022210_14910</name>
</gene>
<dbReference type="RefSeq" id="WP_259089058.1">
    <property type="nucleotide sequence ID" value="NZ_BAAAZC010000009.1"/>
</dbReference>
<dbReference type="PANTHER" id="PTHR30602">
    <property type="entry name" value="AMINO-ACID ACETYLTRANSFERASE"/>
    <property type="match status" value="1"/>
</dbReference>
<feature type="domain" description="N-acetyltransferase" evidence="3">
    <location>
        <begin position="1"/>
        <end position="141"/>
    </location>
</feature>
<name>A0ABP7PL63_9SPHI</name>
<evidence type="ECO:0000313" key="4">
    <source>
        <dbReference type="EMBL" id="GAA3967247.1"/>
    </source>
</evidence>
<accession>A0ABP7PL63</accession>
<dbReference type="Proteomes" id="UP001500742">
    <property type="component" value="Unassembled WGS sequence"/>
</dbReference>
<evidence type="ECO:0000256" key="2">
    <source>
        <dbReference type="ARBA" id="ARBA00023315"/>
    </source>
</evidence>
<dbReference type="InterPro" id="IPR016181">
    <property type="entry name" value="Acyl_CoA_acyltransferase"/>
</dbReference>
<reference evidence="5" key="1">
    <citation type="journal article" date="2019" name="Int. J. Syst. Evol. Microbiol.">
        <title>The Global Catalogue of Microorganisms (GCM) 10K type strain sequencing project: providing services to taxonomists for standard genome sequencing and annotation.</title>
        <authorList>
            <consortium name="The Broad Institute Genomics Platform"/>
            <consortium name="The Broad Institute Genome Sequencing Center for Infectious Disease"/>
            <person name="Wu L."/>
            <person name="Ma J."/>
        </authorList>
    </citation>
    <scope>NUCLEOTIDE SEQUENCE [LARGE SCALE GENOMIC DNA]</scope>
    <source>
        <strain evidence="5">JCM 16601</strain>
    </source>
</reference>
<proteinExistence type="predicted"/>
<dbReference type="Pfam" id="PF13508">
    <property type="entry name" value="Acetyltransf_7"/>
    <property type="match status" value="1"/>
</dbReference>
<dbReference type="InterPro" id="IPR000182">
    <property type="entry name" value="GNAT_dom"/>
</dbReference>
<evidence type="ECO:0000259" key="3">
    <source>
        <dbReference type="PROSITE" id="PS51186"/>
    </source>
</evidence>
<keyword evidence="5" id="KW-1185">Reference proteome</keyword>
<evidence type="ECO:0000256" key="1">
    <source>
        <dbReference type="ARBA" id="ARBA00022679"/>
    </source>
</evidence>
<organism evidence="4 5">
    <name type="scientific">Mucilaginibacter dorajii</name>
    <dbReference type="NCBI Taxonomy" id="692994"/>
    <lineage>
        <taxon>Bacteria</taxon>
        <taxon>Pseudomonadati</taxon>
        <taxon>Bacteroidota</taxon>
        <taxon>Sphingobacteriia</taxon>
        <taxon>Sphingobacteriales</taxon>
        <taxon>Sphingobacteriaceae</taxon>
        <taxon>Mucilaginibacter</taxon>
    </lineage>
</organism>
<dbReference type="PROSITE" id="PS51186">
    <property type="entry name" value="GNAT"/>
    <property type="match status" value="1"/>
</dbReference>